<dbReference type="Pfam" id="PF20178">
    <property type="entry name" value="ToxA_N"/>
    <property type="match status" value="1"/>
</dbReference>
<dbReference type="KEGG" id="ppeg:KUA23_21235"/>
<name>A0ABD7TD68_9PSED</name>
<dbReference type="Proteomes" id="UP001056907">
    <property type="component" value="Chromosome"/>
</dbReference>
<reference evidence="2" key="2">
    <citation type="submission" date="2024-04" db="EMBL/GenBank/DDBJ databases">
        <authorList>
            <person name="Diaz M."/>
            <person name="Bach T."/>
            <person name="Gonzalez Anta G."/>
            <person name="Agaras B."/>
            <person name="Wibberg D."/>
            <person name="Noguera F."/>
            <person name="Canciani W."/>
            <person name="Ybarra T."/>
            <person name="Nunez M.L."/>
            <person name="Valverde C."/>
        </authorList>
    </citation>
    <scope>NUCLEOTIDE SEQUENCE</scope>
    <source>
        <strain evidence="2">1008</strain>
    </source>
</reference>
<evidence type="ECO:0000259" key="1">
    <source>
        <dbReference type="Pfam" id="PF20178"/>
    </source>
</evidence>
<sequence>MSPPLDTNDADIAAQTASQDMRNTLRWRINASTHPSRLVNKIALADLRCVESTRALAHLIGRSPTVLKVIRAELHKAFEIDPDTLLFTQLKPPLLPEKVQTLTERALLVLVKPAVEINVNAFTALSVKGEPNRRLLYTPSEVVQRVIEMRLTDRLAHAQETYWNTLAMGSWLTRRERWIELHVGLFADRAFITWQLDELSSAAMQMVQAVIDAPTAEARQRAGEPWVNVHVSQLMWPGAPAEAIPGALHIYREGEPARALHVIYLPGVVRNFYEYPSFTDLQCGLLELDRERFHQLWQCMPLNRRNRLCPPAGLSPTTGFACGPKIVGDALTQGAQMLLEGQWANEVACAFTINLAQVYSAEPPRSQPLEAVPFLRFMERTRKQLIGGVRLGPIRDSLLEWDHQRRHAEIVFASMAPGLALLTEKHQLKRYEKGLVALLAPDDPAAETPAYQELRSLMSQLEVHAQALKTLMKEVLQRSLDLVFWAERPGGAGTPRRVSLFMNAQAEALRCEVQLQHRLALLSTAHRDLMIEVIEQPLASKRPGSQTRVMSVAIGNDLGAFFSLHNLWVVTTAAALRRPTRQLPVVLYAFGVEGGVLAFSGMERLTRSLKASLSSRDDSVLWGCVERDKRRDLRAHAARETLSVRYVEIPGKPALATLKKLLGAYDRLHKSSEDITGVFSEVKDPQLSRALLLIELKQHLQVPVNSTLSRAQANIELLRKVALEAKKLPAWLTGATRAQRRPFRRLQTLYMSSVWAFLARQEQRLPDLHTYARQALTARLRREGIALEIGVDEPFIAMSGDIHGTYCDYEEACLLKGPRTLLPLSSACRAFSLLEVALQNLDPLASWTQYKLNRACILRRPWPGFHVNHLRQMISSLDIGGHYDGLIKNTFYPPASPDHSPSEGRIPELLNRVLRTGADYHLFCAVQQGLSTTAQSVFSTAMAARAPQDLLKNQHELRLHGVHVVGHTMQHDRYVAGIVVVEDKRSGLCVVYWPQAPHALVLTEYSGLEKARAELNRLGALPDNAKALARQVAPGWAFQATLEPEATSILDVATGTAFVKGIWRLSRALRVKHREPSLSLDEIEEQLSEQIASDPQDWLAIVANPGCDAQALLYRGYVHELQRQTQAASYSNKALEKYRTRRLRDESVAKIRMVLSVFIPILGLFSDLYELHIAAQRYQRSGDPRDKGVLADTIKFFMVGLVMTFIPGPGRAGAGAARSALPPALRRMHRWRVEPAPTFPSTPSVRQLPALERFKVKSVHEDAVALKGPGREGVYVKNGELFVVDGTHHYPVYRRANEPSLRLKNKQLPEQDELIINIHESREWLLGADAPLPAAGTSSGVLDPWPSRASPAPDWWPPVVRTATENRILQSSTPALHWLDWRMQIQISPQLNSPAPGIFFVPLDAHGFSYNALRVAPAYTSFTDPSSGFYRLLPQGGQAPLNRIVFITKNEPPVSLARVDIERWTSTHLVEQPLPASRTPTGGWQLHAPLFDKPLTEYVADAFPSMTHKSREFAVARMIELSDTTRAATATHMLNVRATLDGWLPPAPAKPGQTDDLLRMLRPTERGRSTTFVGYQGAAPGFTRVDFTPPRRLAKPLQREGKGRAAERGVAQRDAVKSVLQEQGFSVRELEVKRGKSVQEAVATHPRSPGMLYYLTFHWIEKASLPLGNRLTDNWFLGRSAVYMNTALSAEVKLALSEQRLVRILAGIQWPVNGRVSATVYFVKLAA</sequence>
<protein>
    <submittedName>
        <fullName evidence="2">DUF6543 domain-containing protein</fullName>
    </submittedName>
</protein>
<organism evidence="2 3">
    <name type="scientific">Pseudomonas pergaminensis</name>
    <dbReference type="NCBI Taxonomy" id="2853159"/>
    <lineage>
        <taxon>Bacteria</taxon>
        <taxon>Pseudomonadati</taxon>
        <taxon>Pseudomonadota</taxon>
        <taxon>Gammaproteobacteria</taxon>
        <taxon>Pseudomonadales</taxon>
        <taxon>Pseudomonadaceae</taxon>
        <taxon>Pseudomonas</taxon>
    </lineage>
</organism>
<evidence type="ECO:0000313" key="2">
    <source>
        <dbReference type="EMBL" id="USV99537.1"/>
    </source>
</evidence>
<reference evidence="2" key="1">
    <citation type="journal article" date="2022" name="Front. Plant Sci.">
        <title>Agronomic efficiency and genome mining analysis of the wheat-biostimulant rhizospheric bacterium Pseudomonas pergaminensis sp. nov. strain 1008T.</title>
        <authorList>
            <person name="Diaz M."/>
            <person name="Bach T."/>
            <person name="Gonzalez Anta G."/>
            <person name="Agaras B."/>
            <person name="Wibberg D."/>
            <person name="Noguera F."/>
            <person name="Canciani W."/>
            <person name="Valverde C."/>
        </authorList>
    </citation>
    <scope>NUCLEOTIDE SEQUENCE</scope>
    <source>
        <strain evidence="2">1008</strain>
    </source>
</reference>
<dbReference type="RefSeq" id="WP_252992807.1">
    <property type="nucleotide sequence ID" value="NZ_CP078013.2"/>
</dbReference>
<proteinExistence type="predicted"/>
<feature type="domain" description="Dermonecrotic toxin N-terminal" evidence="1">
    <location>
        <begin position="763"/>
        <end position="1032"/>
    </location>
</feature>
<dbReference type="InterPro" id="IPR046673">
    <property type="entry name" value="ToxA_N"/>
</dbReference>
<accession>A0ABD7TD68</accession>
<dbReference type="EMBL" id="CP078013">
    <property type="protein sequence ID" value="USV99537.1"/>
    <property type="molecule type" value="Genomic_DNA"/>
</dbReference>
<gene>
    <name evidence="2" type="ORF">KUA23_21235</name>
</gene>
<evidence type="ECO:0000313" key="3">
    <source>
        <dbReference type="Proteomes" id="UP001056907"/>
    </source>
</evidence>